<dbReference type="Proteomes" id="UP000033187">
    <property type="component" value="Chromosome 1"/>
</dbReference>
<dbReference type="Pfam" id="PF02834">
    <property type="entry name" value="LigT_PEase"/>
    <property type="match status" value="2"/>
</dbReference>
<dbReference type="InterPro" id="IPR014051">
    <property type="entry name" value="Phosphoesterase_HXTX"/>
</dbReference>
<dbReference type="NCBIfam" id="TIGR02258">
    <property type="entry name" value="2_5_ligase"/>
    <property type="match status" value="1"/>
</dbReference>
<gene>
    <name evidence="4" type="ORF">YBN1229_v1_1082</name>
</gene>
<dbReference type="RefSeq" id="WP_046477168.1">
    <property type="nucleotide sequence ID" value="NZ_LN829118.1"/>
</dbReference>
<dbReference type="GO" id="GO:0004113">
    <property type="term" value="F:2',3'-cyclic-nucleotide 3'-phosphodiesterase activity"/>
    <property type="evidence" value="ECO:0007669"/>
    <property type="project" value="InterPro"/>
</dbReference>
<dbReference type="Gene3D" id="3.90.1140.10">
    <property type="entry name" value="Cyclic phosphodiesterase"/>
    <property type="match status" value="1"/>
</dbReference>
<proteinExistence type="inferred from homology"/>
<comment type="similarity">
    <text evidence="2">Belongs to the 2H phosphoesterase superfamily. ThpR family.</text>
</comment>
<dbReference type="KEGG" id="fiy:BN1229_v1_1082"/>
<dbReference type="AlphaFoldDB" id="A0A0D6JCE0"/>
<dbReference type="EC" id="3.1.4.58" evidence="2"/>
<reference evidence="5" key="1">
    <citation type="submission" date="2015-02" db="EMBL/GenBank/DDBJ databases">
        <authorList>
            <person name="Chooi Y.-H."/>
        </authorList>
    </citation>
    <scope>NUCLEOTIDE SEQUENCE [LARGE SCALE GENOMIC DNA]</scope>
    <source>
        <strain evidence="5">strain Y</strain>
    </source>
</reference>
<organism evidence="4 5">
    <name type="scientific">Candidatus Filomicrobium marinum</name>
    <dbReference type="NCBI Taxonomy" id="1608628"/>
    <lineage>
        <taxon>Bacteria</taxon>
        <taxon>Pseudomonadati</taxon>
        <taxon>Pseudomonadota</taxon>
        <taxon>Alphaproteobacteria</taxon>
        <taxon>Hyphomicrobiales</taxon>
        <taxon>Hyphomicrobiaceae</taxon>
        <taxon>Filomicrobium</taxon>
    </lineage>
</organism>
<evidence type="ECO:0000259" key="3">
    <source>
        <dbReference type="Pfam" id="PF02834"/>
    </source>
</evidence>
<dbReference type="OrthoDB" id="9793819at2"/>
<dbReference type="HAMAP" id="MF_01940">
    <property type="entry name" value="RNA_CPDase"/>
    <property type="match status" value="1"/>
</dbReference>
<sequence>MPRLFTGIELPEDLRDDLADMEQPLPGARWIDTDDMHITLRFVGDIDNRTASEFADMLAGIDVNAFHARISGLGTFGGKEPRSIWAGIEAGPELEQLARAHERAARSAGLPPEGRQFKPHVTIARLKSTRPEVVARYLEHFGGYRSEPFLVTHFTLFSSKPKVGGGPYVVEETFPLFGGGNAQGLMAYGPG</sequence>
<dbReference type="EMBL" id="LN829119">
    <property type="protein sequence ID" value="CPR17052.1"/>
    <property type="molecule type" value="Genomic_DNA"/>
</dbReference>
<feature type="domain" description="Phosphoesterase HXTX" evidence="3">
    <location>
        <begin position="8"/>
        <end position="85"/>
    </location>
</feature>
<comment type="function">
    <text evidence="2">Hydrolyzes RNA 2',3'-cyclic phosphodiester to an RNA 2'-phosphomonoester.</text>
</comment>
<keyword evidence="4" id="KW-0436">Ligase</keyword>
<feature type="active site" description="Proton acceptor" evidence="2">
    <location>
        <position position="120"/>
    </location>
</feature>
<comment type="catalytic activity">
    <reaction evidence="2">
        <text>a 3'-end 2',3'-cyclophospho-ribonucleotide-RNA + H2O = a 3'-end 2'-phospho-ribonucleotide-RNA + H(+)</text>
        <dbReference type="Rhea" id="RHEA:11828"/>
        <dbReference type="Rhea" id="RHEA-COMP:10464"/>
        <dbReference type="Rhea" id="RHEA-COMP:17353"/>
        <dbReference type="ChEBI" id="CHEBI:15377"/>
        <dbReference type="ChEBI" id="CHEBI:15378"/>
        <dbReference type="ChEBI" id="CHEBI:83064"/>
        <dbReference type="ChEBI" id="CHEBI:173113"/>
        <dbReference type="EC" id="3.1.4.58"/>
    </reaction>
</comment>
<evidence type="ECO:0000313" key="4">
    <source>
        <dbReference type="EMBL" id="CPR17052.1"/>
    </source>
</evidence>
<feature type="short sequence motif" description="HXTX 2" evidence="2">
    <location>
        <begin position="120"/>
        <end position="123"/>
    </location>
</feature>
<feature type="short sequence motif" description="HXTX 1" evidence="2">
    <location>
        <begin position="37"/>
        <end position="40"/>
    </location>
</feature>
<keyword evidence="5" id="KW-1185">Reference proteome</keyword>
<dbReference type="GO" id="GO:0016874">
    <property type="term" value="F:ligase activity"/>
    <property type="evidence" value="ECO:0007669"/>
    <property type="project" value="UniProtKB-KW"/>
</dbReference>
<evidence type="ECO:0000256" key="1">
    <source>
        <dbReference type="ARBA" id="ARBA00022801"/>
    </source>
</evidence>
<dbReference type="GO" id="GO:0008664">
    <property type="term" value="F:RNA 2',3'-cyclic 3'-phosphodiesterase activity"/>
    <property type="evidence" value="ECO:0007669"/>
    <property type="project" value="UniProtKB-EC"/>
</dbReference>
<keyword evidence="1 2" id="KW-0378">Hydrolase</keyword>
<feature type="domain" description="Phosphoesterase HXTX" evidence="3">
    <location>
        <begin position="91"/>
        <end position="164"/>
    </location>
</feature>
<dbReference type="InterPro" id="IPR004175">
    <property type="entry name" value="RNA_CPDase"/>
</dbReference>
<dbReference type="InterPro" id="IPR009097">
    <property type="entry name" value="Cyclic_Pdiesterase"/>
</dbReference>
<feature type="active site" description="Proton donor" evidence="2">
    <location>
        <position position="37"/>
    </location>
</feature>
<evidence type="ECO:0000313" key="5">
    <source>
        <dbReference type="Proteomes" id="UP000033187"/>
    </source>
</evidence>
<dbReference type="PANTHER" id="PTHR35561">
    <property type="entry name" value="RNA 2',3'-CYCLIC PHOSPHODIESTERASE"/>
    <property type="match status" value="1"/>
</dbReference>
<accession>A0A0D6JCE0</accession>
<name>A0A0D6JCE0_9HYPH</name>
<evidence type="ECO:0000256" key="2">
    <source>
        <dbReference type="HAMAP-Rule" id="MF_01940"/>
    </source>
</evidence>
<dbReference type="KEGG" id="fil:BN1229_v1_1081"/>
<protein>
    <recommendedName>
        <fullName evidence="2">RNA 2',3'-cyclic phosphodiesterase</fullName>
        <shortName evidence="2">RNA 2',3'-CPDase</shortName>
        <ecNumber evidence="2">3.1.4.58</ecNumber>
    </recommendedName>
</protein>
<dbReference type="PANTHER" id="PTHR35561:SF1">
    <property type="entry name" value="RNA 2',3'-CYCLIC PHOSPHODIESTERASE"/>
    <property type="match status" value="1"/>
</dbReference>
<dbReference type="SUPFAM" id="SSF55144">
    <property type="entry name" value="LigT-like"/>
    <property type="match status" value="1"/>
</dbReference>